<protein>
    <submittedName>
        <fullName evidence="6">Ribosomal-protein-alanine N-acetyltransferase</fullName>
    </submittedName>
</protein>
<dbReference type="InterPro" id="IPR006464">
    <property type="entry name" value="AcTrfase_RimI/Ard1"/>
</dbReference>
<dbReference type="Gene3D" id="3.40.630.30">
    <property type="match status" value="1"/>
</dbReference>
<dbReference type="SUPFAM" id="SSF55729">
    <property type="entry name" value="Acyl-CoA N-acyltransferases (Nat)"/>
    <property type="match status" value="1"/>
</dbReference>
<gene>
    <name evidence="6" type="primary">rimI</name>
    <name evidence="6" type="ORF">CSC94_03385</name>
</gene>
<dbReference type="PANTHER" id="PTHR43420">
    <property type="entry name" value="ACETYLTRANSFERASE"/>
    <property type="match status" value="1"/>
</dbReference>
<reference evidence="6 7" key="1">
    <citation type="submission" date="2017-10" db="EMBL/GenBank/DDBJ databases">
        <title>Sedimentibacterium mangrovi gen. nov., sp. nov., a novel member of family Phyllobacteriacea isolated from mangrove sediment.</title>
        <authorList>
            <person name="Liao H."/>
            <person name="Tian Y."/>
        </authorList>
    </citation>
    <scope>NUCLEOTIDE SEQUENCE [LARGE SCALE GENOMIC DNA]</scope>
    <source>
        <strain evidence="6 7">X9-2-2</strain>
    </source>
</reference>
<dbReference type="InterPro" id="IPR000182">
    <property type="entry name" value="GNAT_dom"/>
</dbReference>
<name>A0A2G1QU29_9HYPH</name>
<dbReference type="InterPro" id="IPR050680">
    <property type="entry name" value="YpeA/RimI_acetyltransf"/>
</dbReference>
<comment type="caution">
    <text evidence="6">The sequence shown here is derived from an EMBL/GenBank/DDBJ whole genome shotgun (WGS) entry which is preliminary data.</text>
</comment>
<keyword evidence="3 6" id="KW-0808">Transferase</keyword>
<dbReference type="Pfam" id="PF00583">
    <property type="entry name" value="Acetyltransf_1"/>
    <property type="match status" value="1"/>
</dbReference>
<evidence type="ECO:0000256" key="3">
    <source>
        <dbReference type="ARBA" id="ARBA00022679"/>
    </source>
</evidence>
<dbReference type="OrthoDB" id="9804026at2"/>
<dbReference type="PROSITE" id="PS51186">
    <property type="entry name" value="GNAT"/>
    <property type="match status" value="1"/>
</dbReference>
<keyword evidence="4" id="KW-0012">Acyltransferase</keyword>
<keyword evidence="2" id="KW-0963">Cytoplasm</keyword>
<dbReference type="PANTHER" id="PTHR43420:SF44">
    <property type="entry name" value="ACETYLTRANSFERASE YPEA"/>
    <property type="match status" value="1"/>
</dbReference>
<evidence type="ECO:0000256" key="2">
    <source>
        <dbReference type="ARBA" id="ARBA00022490"/>
    </source>
</evidence>
<dbReference type="AlphaFoldDB" id="A0A2G1QU29"/>
<feature type="domain" description="N-acetyltransferase" evidence="5">
    <location>
        <begin position="13"/>
        <end position="163"/>
    </location>
</feature>
<organism evidence="6 7">
    <name type="scientific">Zhengella mangrovi</name>
    <dbReference type="NCBI Taxonomy" id="1982044"/>
    <lineage>
        <taxon>Bacteria</taxon>
        <taxon>Pseudomonadati</taxon>
        <taxon>Pseudomonadota</taxon>
        <taxon>Alphaproteobacteria</taxon>
        <taxon>Hyphomicrobiales</taxon>
        <taxon>Notoacmeibacteraceae</taxon>
        <taxon>Zhengella</taxon>
    </lineage>
</organism>
<dbReference type="InterPro" id="IPR016181">
    <property type="entry name" value="Acyl_CoA_acyltransferase"/>
</dbReference>
<sequence>MKSLASFWSKTYVAIAAGPEAAQAMARLHEEDFIRPWTDGEFVQLLKQDTVFAFVACQEGKGVTSPAGFVLARLAAGEAEILTIAVARSVRRRGIGRLLMDAVMRKLHADRAESLFLEVDETNAPAIALYRRFGFRKVGERKAYYDAGDGSRNSAIVMRADFR</sequence>
<evidence type="ECO:0000313" key="7">
    <source>
        <dbReference type="Proteomes" id="UP000221168"/>
    </source>
</evidence>
<evidence type="ECO:0000259" key="5">
    <source>
        <dbReference type="PROSITE" id="PS51186"/>
    </source>
</evidence>
<dbReference type="RefSeq" id="WP_099303688.1">
    <property type="nucleotide sequence ID" value="NZ_PDVP01000001.1"/>
</dbReference>
<evidence type="ECO:0000256" key="1">
    <source>
        <dbReference type="ARBA" id="ARBA00005395"/>
    </source>
</evidence>
<accession>A0A2G1QU29</accession>
<proteinExistence type="inferred from homology"/>
<keyword evidence="7" id="KW-1185">Reference proteome</keyword>
<dbReference type="NCBIfam" id="TIGR01575">
    <property type="entry name" value="rimI"/>
    <property type="match status" value="1"/>
</dbReference>
<dbReference type="GO" id="GO:0008080">
    <property type="term" value="F:N-acetyltransferase activity"/>
    <property type="evidence" value="ECO:0007669"/>
    <property type="project" value="InterPro"/>
</dbReference>
<dbReference type="CDD" id="cd04301">
    <property type="entry name" value="NAT_SF"/>
    <property type="match status" value="1"/>
</dbReference>
<evidence type="ECO:0000313" key="6">
    <source>
        <dbReference type="EMBL" id="PHP69033.1"/>
    </source>
</evidence>
<evidence type="ECO:0000256" key="4">
    <source>
        <dbReference type="ARBA" id="ARBA00023315"/>
    </source>
</evidence>
<comment type="similarity">
    <text evidence="1">Belongs to the acetyltransferase family. RimI subfamily.</text>
</comment>
<dbReference type="Proteomes" id="UP000221168">
    <property type="component" value="Unassembled WGS sequence"/>
</dbReference>
<dbReference type="EMBL" id="PDVP01000001">
    <property type="protein sequence ID" value="PHP69033.1"/>
    <property type="molecule type" value="Genomic_DNA"/>
</dbReference>